<evidence type="ECO:0000313" key="2">
    <source>
        <dbReference type="EMBL" id="KEJ82754.1"/>
    </source>
</evidence>
<dbReference type="AlphaFoldDB" id="A0A073HZ78"/>
<evidence type="ECO:0000313" key="3">
    <source>
        <dbReference type="Proteomes" id="UP000053232"/>
    </source>
</evidence>
<proteinExistence type="predicted"/>
<dbReference type="EMBL" id="ARYC01004811">
    <property type="protein sequence ID" value="KEJ82754.1"/>
    <property type="molecule type" value="Genomic_DNA"/>
</dbReference>
<organism evidence="2 3">
    <name type="scientific">Oxytricha trifallax</name>
    <dbReference type="NCBI Taxonomy" id="1172189"/>
    <lineage>
        <taxon>Eukaryota</taxon>
        <taxon>Sar</taxon>
        <taxon>Alveolata</taxon>
        <taxon>Ciliophora</taxon>
        <taxon>Intramacronucleata</taxon>
        <taxon>Spirotrichea</taxon>
        <taxon>Stichotrichia</taxon>
        <taxon>Sporadotrichida</taxon>
        <taxon>Oxytrichidae</taxon>
        <taxon>Oxytrichinae</taxon>
        <taxon>Oxytricha</taxon>
    </lineage>
</organism>
<gene>
    <name evidence="2" type="ORF">OXYTRIMIC_605</name>
</gene>
<feature type="compositionally biased region" description="Polar residues" evidence="1">
    <location>
        <begin position="432"/>
        <end position="451"/>
    </location>
</feature>
<keyword evidence="3" id="KW-1185">Reference proteome</keyword>
<sequence>MTIEIGVKIKKLLEQGKTEARKSHQKNNWASKVDSACVQADQMQLKNLIDLSEVKCQGFDKIIHAKKGWSPQVTRMVGRVCCPRTRRKIAKALVRRIQDREEARRKGMREQDLWSEKQQNYWREINEKWQHEDMMNGRHILEETMEVYLRQIEEAQFCDEKISRMILPPIVVNDKGVTHIEKLIGATNWKIENSRFLRESQDVKSVIITVSCQSILKICRNWVVLKIDKDSGQVEVYDTRKEVGSLAIIQKRLDQINQMMMEIMGKEFCLGKIQCKPETNQVKDPEDCGLISILIMNHLAFELKGGPIFQIFLQDLIKMQRYYLLLNLEVGYMRMEIGKSGVTIQEKDLEQITNKRNETLWQEEENRSQQTYFNTQVDTWDELVLNTQANLKWYSTRVRTKVNSAKQKKTQLKSRINFSFRKRTTMRELEVEQSNQDSSRTQLQNRRAASQQWKQQIKLMLKTRSKT</sequence>
<feature type="region of interest" description="Disordered" evidence="1">
    <location>
        <begin position="427"/>
        <end position="451"/>
    </location>
</feature>
<name>A0A073HZ78_9SPIT</name>
<accession>A0A073HZ78</accession>
<evidence type="ECO:0000256" key="1">
    <source>
        <dbReference type="SAM" id="MobiDB-lite"/>
    </source>
</evidence>
<reference evidence="3" key="1">
    <citation type="journal article" date="2014" name="Cell">
        <title>The Architecture of a Scrambled Genome Reveals Massive Levels of Genomic Rearrangement during Development.</title>
        <authorList>
            <person name="Chen X."/>
            <person name="Bracht J.R."/>
            <person name="Goldman A.D."/>
            <person name="Dolzhenko E."/>
            <person name="Clay D.M."/>
            <person name="Swart E.C."/>
            <person name="Perlman D.H."/>
            <person name="Doak T.G."/>
            <person name="Stuart A."/>
            <person name="Amemiya C.T."/>
            <person name="Sebra R.P."/>
            <person name="Landweber L.F."/>
        </authorList>
    </citation>
    <scope>NUCLEOTIDE SEQUENCE [LARGE SCALE GENOMIC DNA]</scope>
    <source>
        <strain evidence="3">JRB310</strain>
    </source>
</reference>
<evidence type="ECO:0008006" key="4">
    <source>
        <dbReference type="Google" id="ProtNLM"/>
    </source>
</evidence>
<comment type="caution">
    <text evidence="2">The sequence shown here is derived from an EMBL/GenBank/DDBJ whole genome shotgun (WGS) entry which is preliminary data.</text>
</comment>
<protein>
    <recommendedName>
        <fullName evidence="4">Ubiquitin-like protease family profile domain-containing protein</fullName>
    </recommendedName>
</protein>
<dbReference type="Proteomes" id="UP000053232">
    <property type="component" value="Unassembled WGS sequence"/>
</dbReference>